<name>A0ABY4IP77_9MICO</name>
<evidence type="ECO:0000256" key="5">
    <source>
        <dbReference type="ARBA" id="ARBA00022777"/>
    </source>
</evidence>
<evidence type="ECO:0000256" key="6">
    <source>
        <dbReference type="ARBA" id="ARBA00022840"/>
    </source>
</evidence>
<keyword evidence="8" id="KW-0472">Membrane</keyword>
<evidence type="ECO:0000256" key="4">
    <source>
        <dbReference type="ARBA" id="ARBA00022741"/>
    </source>
</evidence>
<feature type="transmembrane region" description="Helical" evidence="8">
    <location>
        <begin position="357"/>
        <end position="381"/>
    </location>
</feature>
<evidence type="ECO:0000256" key="3">
    <source>
        <dbReference type="ARBA" id="ARBA00022679"/>
    </source>
</evidence>
<dbReference type="InterPro" id="IPR008271">
    <property type="entry name" value="Ser/Thr_kinase_AS"/>
</dbReference>
<keyword evidence="6 7" id="KW-0067">ATP-binding</keyword>
<dbReference type="GO" id="GO:0004674">
    <property type="term" value="F:protein serine/threonine kinase activity"/>
    <property type="evidence" value="ECO:0007669"/>
    <property type="project" value="UniProtKB-KW"/>
</dbReference>
<protein>
    <recommendedName>
        <fullName evidence="1">non-specific serine/threonine protein kinase</fullName>
        <ecNumber evidence="1">2.7.11.1</ecNumber>
    </recommendedName>
</protein>
<reference evidence="10 11" key="1">
    <citation type="submission" date="2021-06" db="EMBL/GenBank/DDBJ databases">
        <title>Genome-based taxonomic framework of Microbacterium strains isolated from marine environment, the description of four new species and reclassification of four preexisting species.</title>
        <authorList>
            <person name="Lee S.D."/>
            <person name="Kim S.-M."/>
            <person name="Byeon Y.-S."/>
            <person name="Yang H.L."/>
            <person name="Kim I.S."/>
        </authorList>
    </citation>
    <scope>NUCLEOTIDE SEQUENCE [LARGE SCALE GENOMIC DNA]</scope>
    <source>
        <strain evidence="10 11">SSW1-36</strain>
    </source>
</reference>
<evidence type="ECO:0000256" key="8">
    <source>
        <dbReference type="SAM" id="Phobius"/>
    </source>
</evidence>
<gene>
    <name evidence="10" type="ORF">KV396_09035</name>
</gene>
<dbReference type="EMBL" id="CP078077">
    <property type="protein sequence ID" value="UPL14611.1"/>
    <property type="molecule type" value="Genomic_DNA"/>
</dbReference>
<keyword evidence="11" id="KW-1185">Reference proteome</keyword>
<keyword evidence="8" id="KW-1133">Transmembrane helix</keyword>
<dbReference type="PROSITE" id="PS00107">
    <property type="entry name" value="PROTEIN_KINASE_ATP"/>
    <property type="match status" value="1"/>
</dbReference>
<dbReference type="PANTHER" id="PTHR43289">
    <property type="entry name" value="MITOGEN-ACTIVATED PROTEIN KINASE KINASE KINASE 20-RELATED"/>
    <property type="match status" value="1"/>
</dbReference>
<evidence type="ECO:0000256" key="1">
    <source>
        <dbReference type="ARBA" id="ARBA00012513"/>
    </source>
</evidence>
<dbReference type="Pfam" id="PF00069">
    <property type="entry name" value="Pkinase"/>
    <property type="match status" value="1"/>
</dbReference>
<dbReference type="InterPro" id="IPR011009">
    <property type="entry name" value="Kinase-like_dom_sf"/>
</dbReference>
<dbReference type="InterPro" id="IPR017441">
    <property type="entry name" value="Protein_kinase_ATP_BS"/>
</dbReference>
<evidence type="ECO:0000256" key="7">
    <source>
        <dbReference type="PROSITE-ProRule" id="PRU10141"/>
    </source>
</evidence>
<keyword evidence="5 10" id="KW-0418">Kinase</keyword>
<proteinExistence type="predicted"/>
<feature type="binding site" evidence="7">
    <location>
        <position position="52"/>
    </location>
    <ligand>
        <name>ATP</name>
        <dbReference type="ChEBI" id="CHEBI:30616"/>
    </ligand>
</feature>
<accession>A0ABY4IP77</accession>
<dbReference type="PROSITE" id="PS00108">
    <property type="entry name" value="PROTEIN_KINASE_ST"/>
    <property type="match status" value="1"/>
</dbReference>
<evidence type="ECO:0000313" key="11">
    <source>
        <dbReference type="Proteomes" id="UP000831963"/>
    </source>
</evidence>
<evidence type="ECO:0000256" key="2">
    <source>
        <dbReference type="ARBA" id="ARBA00022527"/>
    </source>
</evidence>
<evidence type="ECO:0000313" key="10">
    <source>
        <dbReference type="EMBL" id="UPL14611.1"/>
    </source>
</evidence>
<dbReference type="Proteomes" id="UP000831963">
    <property type="component" value="Chromosome"/>
</dbReference>
<dbReference type="InterPro" id="IPR000719">
    <property type="entry name" value="Prot_kinase_dom"/>
</dbReference>
<organism evidence="10 11">
    <name type="scientific">Microbacterium galbinum</name>
    <dbReference type="NCBI Taxonomy" id="2851646"/>
    <lineage>
        <taxon>Bacteria</taxon>
        <taxon>Bacillati</taxon>
        <taxon>Actinomycetota</taxon>
        <taxon>Actinomycetes</taxon>
        <taxon>Micrococcales</taxon>
        <taxon>Microbacteriaceae</taxon>
        <taxon>Microbacterium</taxon>
    </lineage>
</organism>
<keyword evidence="2 10" id="KW-0723">Serine/threonine-protein kinase</keyword>
<evidence type="ECO:0000259" key="9">
    <source>
        <dbReference type="PROSITE" id="PS50011"/>
    </source>
</evidence>
<dbReference type="SMART" id="SM00220">
    <property type="entry name" value="S_TKc"/>
    <property type="match status" value="1"/>
</dbReference>
<dbReference type="PANTHER" id="PTHR43289:SF6">
    <property type="entry name" value="SERINE_THREONINE-PROTEIN KINASE NEKL-3"/>
    <property type="match status" value="1"/>
</dbReference>
<dbReference type="CDD" id="cd14014">
    <property type="entry name" value="STKc_PknB_like"/>
    <property type="match status" value="1"/>
</dbReference>
<dbReference type="EC" id="2.7.11.1" evidence="1"/>
<dbReference type="SUPFAM" id="SSF56112">
    <property type="entry name" value="Protein kinase-like (PK-like)"/>
    <property type="match status" value="1"/>
</dbReference>
<dbReference type="PROSITE" id="PS50011">
    <property type="entry name" value="PROTEIN_KINASE_DOM"/>
    <property type="match status" value="1"/>
</dbReference>
<dbReference type="Gene3D" id="3.30.200.20">
    <property type="entry name" value="Phosphorylase Kinase, domain 1"/>
    <property type="match status" value="1"/>
</dbReference>
<dbReference type="Gene3D" id="1.10.510.10">
    <property type="entry name" value="Transferase(Phosphotransferase) domain 1"/>
    <property type="match status" value="1"/>
</dbReference>
<keyword evidence="3" id="KW-0808">Transferase</keyword>
<keyword evidence="8" id="KW-0812">Transmembrane</keyword>
<sequence>MTIPGGGRVAKRIASTPPVLSGYSYVRPLGSGGFADVFLYEQDMPRRVAAVKVLLADAVNSDVLRAFNVEADISARLSAHPSIVTIYQASISSDGRPYFAMEYCPDTMSARYKKAPLPLAEVLDIGVRIAGALETVHRAGLLHRDIKPSNVLINSLGAPVLADFGIAAAVLDEGDSETIAMSIPWSAPEVLQEKVSGSVPSEVWSLGATLYTLLSSRSPFERDDRASNTRELLTQRIVKAKYTPLPLAGMPKVIDEILATAMEKDPARRFPSMAAFADRLRHAQYELGIAPTAFEAASAEWAAASPVSFSDAAPRGPVVTTVAPDSRRAARAAKQQGAARDRDDLPVATRAPSRSPFVAGVIGALVGAVVIAGVGVGILFLTGVL</sequence>
<feature type="domain" description="Protein kinase" evidence="9">
    <location>
        <begin position="23"/>
        <end position="285"/>
    </location>
</feature>
<keyword evidence="4 7" id="KW-0547">Nucleotide-binding</keyword>